<gene>
    <name evidence="1" type="ORF">CDAR_617551</name>
</gene>
<accession>A0AAV4VQY4</accession>
<dbReference type="AlphaFoldDB" id="A0AAV4VQY4"/>
<name>A0AAV4VQY4_9ARAC</name>
<evidence type="ECO:0000313" key="1">
    <source>
        <dbReference type="EMBL" id="GIY72672.1"/>
    </source>
</evidence>
<reference evidence="1 2" key="1">
    <citation type="submission" date="2021-06" db="EMBL/GenBank/DDBJ databases">
        <title>Caerostris darwini draft genome.</title>
        <authorList>
            <person name="Kono N."/>
            <person name="Arakawa K."/>
        </authorList>
    </citation>
    <scope>NUCLEOTIDE SEQUENCE [LARGE SCALE GENOMIC DNA]</scope>
</reference>
<evidence type="ECO:0000313" key="2">
    <source>
        <dbReference type="Proteomes" id="UP001054837"/>
    </source>
</evidence>
<keyword evidence="2" id="KW-1185">Reference proteome</keyword>
<sequence length="131" mass="14181">MSASYQTAVKPFKSSTLFGGTQSEDVGALERAPSTPPVKAKIKEVLVGGYRTMYSDESSMGLCVSIKPVVLSLLWNYVFSSDQWFSVFYGTMCFHQNSGSPSSMGLRVWFGVLSLLCDCVFTPSLPPLGGT</sequence>
<comment type="caution">
    <text evidence="1">The sequence shown here is derived from an EMBL/GenBank/DDBJ whole genome shotgun (WGS) entry which is preliminary data.</text>
</comment>
<dbReference type="Proteomes" id="UP001054837">
    <property type="component" value="Unassembled WGS sequence"/>
</dbReference>
<protein>
    <submittedName>
        <fullName evidence="1">Uncharacterized protein</fullName>
    </submittedName>
</protein>
<dbReference type="EMBL" id="BPLQ01013511">
    <property type="protein sequence ID" value="GIY72672.1"/>
    <property type="molecule type" value="Genomic_DNA"/>
</dbReference>
<proteinExistence type="predicted"/>
<organism evidence="1 2">
    <name type="scientific">Caerostris darwini</name>
    <dbReference type="NCBI Taxonomy" id="1538125"/>
    <lineage>
        <taxon>Eukaryota</taxon>
        <taxon>Metazoa</taxon>
        <taxon>Ecdysozoa</taxon>
        <taxon>Arthropoda</taxon>
        <taxon>Chelicerata</taxon>
        <taxon>Arachnida</taxon>
        <taxon>Araneae</taxon>
        <taxon>Araneomorphae</taxon>
        <taxon>Entelegynae</taxon>
        <taxon>Araneoidea</taxon>
        <taxon>Araneidae</taxon>
        <taxon>Caerostris</taxon>
    </lineage>
</organism>